<dbReference type="Proteomes" id="UP000016842">
    <property type="component" value="Unassembled WGS sequence"/>
</dbReference>
<protein>
    <submittedName>
        <fullName evidence="2">Uncharacterized protein</fullName>
    </submittedName>
</protein>
<sequence>MEHIGHAAWRVLQNARKAAIARYEKGAGTEMRNEEVVPGISTLNAALRPEAPATVEYPDERKRSRHKGRSTGS</sequence>
<accession>U4V3X9</accession>
<feature type="compositionally biased region" description="Basic residues" evidence="1">
    <location>
        <begin position="63"/>
        <end position="73"/>
    </location>
</feature>
<organism evidence="2 3">
    <name type="scientific">Brucella intermedia 229E</name>
    <dbReference type="NCBI Taxonomy" id="1337887"/>
    <lineage>
        <taxon>Bacteria</taxon>
        <taxon>Pseudomonadati</taxon>
        <taxon>Pseudomonadota</taxon>
        <taxon>Alphaproteobacteria</taxon>
        <taxon>Hyphomicrobiales</taxon>
        <taxon>Brucellaceae</taxon>
        <taxon>Brucella/Ochrobactrum group</taxon>
        <taxon>Brucella</taxon>
    </lineage>
</organism>
<comment type="caution">
    <text evidence="2">The sequence shown here is derived from an EMBL/GenBank/DDBJ whole genome shotgun (WGS) entry which is preliminary data.</text>
</comment>
<name>U4V3X9_9HYPH</name>
<dbReference type="EMBL" id="ASXJ01000363">
    <property type="protein sequence ID" value="ERL99772.1"/>
    <property type="molecule type" value="Genomic_DNA"/>
</dbReference>
<feature type="region of interest" description="Disordered" evidence="1">
    <location>
        <begin position="47"/>
        <end position="73"/>
    </location>
</feature>
<dbReference type="AlphaFoldDB" id="U4V3X9"/>
<dbReference type="PATRIC" id="fig|1337887.3.peg.5273"/>
<proteinExistence type="predicted"/>
<reference evidence="2 3" key="1">
    <citation type="journal article" date="2014" name="FEMS Microbiol. Lett.">
        <title>Genome sequencing analysis reveals virulence-related gene content of Ochrobactrum intermedium strain 229E, a urease-positive strain isolated from the human gastric niche.</title>
        <authorList>
            <person name="Kulkarni G.J."/>
            <person name="Shetty S."/>
            <person name="Dharne M.S."/>
            <person name="Shouche Y.S."/>
        </authorList>
    </citation>
    <scope>NUCLEOTIDE SEQUENCE [LARGE SCALE GENOMIC DNA]</scope>
    <source>
        <strain evidence="2 3">229E</strain>
    </source>
</reference>
<evidence type="ECO:0000313" key="3">
    <source>
        <dbReference type="Proteomes" id="UP000016842"/>
    </source>
</evidence>
<evidence type="ECO:0000256" key="1">
    <source>
        <dbReference type="SAM" id="MobiDB-lite"/>
    </source>
</evidence>
<evidence type="ECO:0000313" key="2">
    <source>
        <dbReference type="EMBL" id="ERL99772.1"/>
    </source>
</evidence>
<gene>
    <name evidence="2" type="ORF">Q644_09060</name>
</gene>